<comment type="caution">
    <text evidence="1">The sequence shown here is derived from an EMBL/GenBank/DDBJ whole genome shotgun (WGS) entry which is preliminary data.</text>
</comment>
<evidence type="ECO:0000313" key="2">
    <source>
        <dbReference type="Proteomes" id="UP000550707"/>
    </source>
</evidence>
<evidence type="ECO:0000313" key="1">
    <source>
        <dbReference type="EMBL" id="KAF6480851.1"/>
    </source>
</evidence>
<dbReference type="Proteomes" id="UP000550707">
    <property type="component" value="Unassembled WGS sequence"/>
</dbReference>
<gene>
    <name evidence="1" type="ORF">HJG59_010649</name>
</gene>
<proteinExistence type="predicted"/>
<name>A0A7J8I964_MOLMO</name>
<protein>
    <submittedName>
        <fullName evidence="1">Uncharacterized protein</fullName>
    </submittedName>
</protein>
<dbReference type="AlphaFoldDB" id="A0A7J8I964"/>
<reference evidence="1 2" key="1">
    <citation type="journal article" date="2020" name="Nature">
        <title>Six reference-quality genomes reveal evolution of bat adaptations.</title>
        <authorList>
            <person name="Jebb D."/>
            <person name="Huang Z."/>
            <person name="Pippel M."/>
            <person name="Hughes G.M."/>
            <person name="Lavrichenko K."/>
            <person name="Devanna P."/>
            <person name="Winkler S."/>
            <person name="Jermiin L.S."/>
            <person name="Skirmuntt E.C."/>
            <person name="Katzourakis A."/>
            <person name="Burkitt-Gray L."/>
            <person name="Ray D.A."/>
            <person name="Sullivan K.A.M."/>
            <person name="Roscito J.G."/>
            <person name="Kirilenko B.M."/>
            <person name="Davalos L.M."/>
            <person name="Corthals A.P."/>
            <person name="Power M.L."/>
            <person name="Jones G."/>
            <person name="Ransome R.D."/>
            <person name="Dechmann D.K.N."/>
            <person name="Locatelli A.G."/>
            <person name="Puechmaille S.J."/>
            <person name="Fedrigo O."/>
            <person name="Jarvis E.D."/>
            <person name="Hiller M."/>
            <person name="Vernes S.C."/>
            <person name="Myers E.W."/>
            <person name="Teeling E.C."/>
        </authorList>
    </citation>
    <scope>NUCLEOTIDE SEQUENCE [LARGE SCALE GENOMIC DNA]</scope>
    <source>
        <strain evidence="1">MMolMol1</strain>
        <tissue evidence="1">Muscle</tissue>
    </source>
</reference>
<organism evidence="1 2">
    <name type="scientific">Molossus molossus</name>
    <name type="common">Pallas' mastiff bat</name>
    <name type="synonym">Vespertilio molossus</name>
    <dbReference type="NCBI Taxonomy" id="27622"/>
    <lineage>
        <taxon>Eukaryota</taxon>
        <taxon>Metazoa</taxon>
        <taxon>Chordata</taxon>
        <taxon>Craniata</taxon>
        <taxon>Vertebrata</taxon>
        <taxon>Euteleostomi</taxon>
        <taxon>Mammalia</taxon>
        <taxon>Eutheria</taxon>
        <taxon>Laurasiatheria</taxon>
        <taxon>Chiroptera</taxon>
        <taxon>Yangochiroptera</taxon>
        <taxon>Molossidae</taxon>
        <taxon>Molossus</taxon>
    </lineage>
</organism>
<accession>A0A7J8I964</accession>
<keyword evidence="2" id="KW-1185">Reference proteome</keyword>
<dbReference type="InParanoid" id="A0A7J8I964"/>
<sequence>MHQDVASSIPSQDTYPACGLDPPWGTYWRRPINALFYRCFYLSLSLPFSVKSIKEKKRKVGSPSQFGSAVRALACRPASHGFNSSQGHVPQLWCLRPWSGCAGGNQLMWLYHIDVSLCLSLSRPLYLIISRKISSGEE</sequence>
<dbReference type="EMBL" id="JACASF010000004">
    <property type="protein sequence ID" value="KAF6480851.1"/>
    <property type="molecule type" value="Genomic_DNA"/>
</dbReference>